<organism evidence="9 10">
    <name type="scientific">Candidatus Segetimicrobium genomatis</name>
    <dbReference type="NCBI Taxonomy" id="2569760"/>
    <lineage>
        <taxon>Bacteria</taxon>
        <taxon>Bacillati</taxon>
        <taxon>Candidatus Sysuimicrobiota</taxon>
        <taxon>Candidatus Sysuimicrobiia</taxon>
        <taxon>Candidatus Sysuimicrobiales</taxon>
        <taxon>Candidatus Segetimicrobiaceae</taxon>
        <taxon>Candidatus Segetimicrobium</taxon>
    </lineage>
</organism>
<dbReference type="NCBIfam" id="TIGR00711">
    <property type="entry name" value="efflux_EmrB"/>
    <property type="match status" value="1"/>
</dbReference>
<feature type="transmembrane region" description="Helical" evidence="7">
    <location>
        <begin position="214"/>
        <end position="231"/>
    </location>
</feature>
<dbReference type="InterPro" id="IPR011701">
    <property type="entry name" value="MFS"/>
</dbReference>
<dbReference type="PANTHER" id="PTHR23501">
    <property type="entry name" value="MAJOR FACILITATOR SUPERFAMILY"/>
    <property type="match status" value="1"/>
</dbReference>
<feature type="transmembrane region" description="Helical" evidence="7">
    <location>
        <begin position="497"/>
        <end position="516"/>
    </location>
</feature>
<name>A0A537JYT3_9BACT</name>
<feature type="transmembrane region" description="Helical" evidence="7">
    <location>
        <begin position="379"/>
        <end position="399"/>
    </location>
</feature>
<dbReference type="Proteomes" id="UP000318509">
    <property type="component" value="Unassembled WGS sequence"/>
</dbReference>
<dbReference type="AlphaFoldDB" id="A0A537JYT3"/>
<dbReference type="InterPro" id="IPR020846">
    <property type="entry name" value="MFS_dom"/>
</dbReference>
<dbReference type="PROSITE" id="PS50850">
    <property type="entry name" value="MFS"/>
    <property type="match status" value="1"/>
</dbReference>
<feature type="transmembrane region" description="Helical" evidence="7">
    <location>
        <begin position="91"/>
        <end position="111"/>
    </location>
</feature>
<comment type="caution">
    <text evidence="9">The sequence shown here is derived from an EMBL/GenBank/DDBJ whole genome shotgun (WGS) entry which is preliminary data.</text>
</comment>
<evidence type="ECO:0000256" key="1">
    <source>
        <dbReference type="ARBA" id="ARBA00004651"/>
    </source>
</evidence>
<evidence type="ECO:0000256" key="2">
    <source>
        <dbReference type="ARBA" id="ARBA00022448"/>
    </source>
</evidence>
<dbReference type="GO" id="GO:0005886">
    <property type="term" value="C:plasma membrane"/>
    <property type="evidence" value="ECO:0007669"/>
    <property type="project" value="UniProtKB-SubCell"/>
</dbReference>
<evidence type="ECO:0000256" key="7">
    <source>
        <dbReference type="SAM" id="Phobius"/>
    </source>
</evidence>
<feature type="transmembrane region" description="Helical" evidence="7">
    <location>
        <begin position="59"/>
        <end position="79"/>
    </location>
</feature>
<keyword evidence="4 7" id="KW-0812">Transmembrane</keyword>
<dbReference type="InterPro" id="IPR036259">
    <property type="entry name" value="MFS_trans_sf"/>
</dbReference>
<reference evidence="9 10" key="1">
    <citation type="journal article" date="2019" name="Nat. Microbiol.">
        <title>Mediterranean grassland soil C-N compound turnover is dependent on rainfall and depth, and is mediated by genomically divergent microorganisms.</title>
        <authorList>
            <person name="Diamond S."/>
            <person name="Andeer P.F."/>
            <person name="Li Z."/>
            <person name="Crits-Christoph A."/>
            <person name="Burstein D."/>
            <person name="Anantharaman K."/>
            <person name="Lane K.R."/>
            <person name="Thomas B.C."/>
            <person name="Pan C."/>
            <person name="Northen T.R."/>
            <person name="Banfield J.F."/>
        </authorList>
    </citation>
    <scope>NUCLEOTIDE SEQUENCE [LARGE SCALE GENOMIC DNA]</scope>
    <source>
        <strain evidence="9">NP_3</strain>
    </source>
</reference>
<evidence type="ECO:0000313" key="9">
    <source>
        <dbReference type="EMBL" id="TMI88422.1"/>
    </source>
</evidence>
<feature type="transmembrane region" description="Helical" evidence="7">
    <location>
        <begin position="346"/>
        <end position="367"/>
    </location>
</feature>
<evidence type="ECO:0000313" key="10">
    <source>
        <dbReference type="Proteomes" id="UP000318509"/>
    </source>
</evidence>
<keyword evidence="2" id="KW-0813">Transport</keyword>
<accession>A0A537JYT3</accession>
<feature type="transmembrane region" description="Helical" evidence="7">
    <location>
        <begin position="411"/>
        <end position="431"/>
    </location>
</feature>
<dbReference type="GO" id="GO:0022857">
    <property type="term" value="F:transmembrane transporter activity"/>
    <property type="evidence" value="ECO:0007669"/>
    <property type="project" value="InterPro"/>
</dbReference>
<keyword evidence="3" id="KW-1003">Cell membrane</keyword>
<feature type="transmembrane region" description="Helical" evidence="7">
    <location>
        <begin position="283"/>
        <end position="306"/>
    </location>
</feature>
<dbReference type="SUPFAM" id="SSF103473">
    <property type="entry name" value="MFS general substrate transporter"/>
    <property type="match status" value="1"/>
</dbReference>
<dbReference type="InterPro" id="IPR004638">
    <property type="entry name" value="EmrB-like"/>
</dbReference>
<evidence type="ECO:0000256" key="3">
    <source>
        <dbReference type="ARBA" id="ARBA00022475"/>
    </source>
</evidence>
<proteinExistence type="predicted"/>
<evidence type="ECO:0000256" key="4">
    <source>
        <dbReference type="ARBA" id="ARBA00022692"/>
    </source>
</evidence>
<dbReference type="Gene3D" id="1.20.1720.10">
    <property type="entry name" value="Multidrug resistance protein D"/>
    <property type="match status" value="1"/>
</dbReference>
<dbReference type="EMBL" id="VBAK01000140">
    <property type="protein sequence ID" value="TMI88422.1"/>
    <property type="molecule type" value="Genomic_DNA"/>
</dbReference>
<evidence type="ECO:0000259" key="8">
    <source>
        <dbReference type="PROSITE" id="PS50850"/>
    </source>
</evidence>
<gene>
    <name evidence="9" type="ORF">E6H00_12770</name>
</gene>
<feature type="transmembrane region" description="Helical" evidence="7">
    <location>
        <begin position="243"/>
        <end position="262"/>
    </location>
</feature>
<feature type="transmembrane region" description="Helical" evidence="7">
    <location>
        <begin position="176"/>
        <end position="194"/>
    </location>
</feature>
<feature type="transmembrane region" description="Helical" evidence="7">
    <location>
        <begin position="151"/>
        <end position="170"/>
    </location>
</feature>
<dbReference type="CDD" id="cd17503">
    <property type="entry name" value="MFS_LmrB_MDR_like"/>
    <property type="match status" value="1"/>
</dbReference>
<evidence type="ECO:0000256" key="6">
    <source>
        <dbReference type="ARBA" id="ARBA00023136"/>
    </source>
</evidence>
<evidence type="ECO:0000256" key="5">
    <source>
        <dbReference type="ARBA" id="ARBA00022989"/>
    </source>
</evidence>
<keyword evidence="6 7" id="KW-0472">Membrane</keyword>
<dbReference type="PRINTS" id="PR01036">
    <property type="entry name" value="TCRTETB"/>
</dbReference>
<sequence length="530" mass="56130">MAAVAGAGTAIGAAGSGGVNKWLVTLSIVLGTIMATIDTSVVNIALVHIQASFGATIQGVTWVTTSYLIAVALVMPLTAWLSSVLGRKRMYQLSVVLFTVASALCGFSRTLGQLIAFRVIQGLGGGVLQPVSQSIMRETFPPREQAQAMGYFGMLVLLGPALGPTLGGWLTDNYSWPWIFFVNLPVGVLSLFMVQQFIVDPPYMRARGLQKIDGAGIGLMAVGLTSLLTMLEQGEREGWFGSPLIVTLGLLAATTLAAFILWEFRTPTPVVDLRILSNSSFAAGTLIIGVLGVALFGGLILLPLFLQNLLGYDATQAGLALMPRSLVMVLMMPVAGALYNRVGVHVMATSGLLLATIATFLMARFTIAASPVQILIPQIGQGVAFAFVFVALSTTAMATIPRPQIQNAAGLFNLVRQLGGSLGTAIVVTLVDHKTTTASANLVRYASPYNPVFVHWWQTFQAGFAARGIDPGRARLQALALLGREIGRQAAVIAFDYAFAVMAVLFLCCLPLVLLLRRGGRSEEAVSVSE</sequence>
<dbReference type="PANTHER" id="PTHR23501:SF174">
    <property type="entry name" value="MULTIDRUG EXPORT PROTEIN EMRB-RELATED"/>
    <property type="match status" value="1"/>
</dbReference>
<protein>
    <submittedName>
        <fullName evidence="9">DHA2 family efflux MFS transporter permease subunit</fullName>
    </submittedName>
</protein>
<feature type="domain" description="Major facilitator superfamily (MFS) profile" evidence="8">
    <location>
        <begin position="24"/>
        <end position="521"/>
    </location>
</feature>
<dbReference type="Gene3D" id="1.20.1250.20">
    <property type="entry name" value="MFS general substrate transporter like domains"/>
    <property type="match status" value="1"/>
</dbReference>
<dbReference type="Pfam" id="PF07690">
    <property type="entry name" value="MFS_1"/>
    <property type="match status" value="1"/>
</dbReference>
<keyword evidence="5 7" id="KW-1133">Transmembrane helix</keyword>
<comment type="subcellular location">
    <subcellularLocation>
        <location evidence="1">Cell membrane</location>
        <topology evidence="1">Multi-pass membrane protein</topology>
    </subcellularLocation>
</comment>
<feature type="transmembrane region" description="Helical" evidence="7">
    <location>
        <begin position="22"/>
        <end position="47"/>
    </location>
</feature>